<organism evidence="2 3">
    <name type="scientific">Drosophila navojoa</name>
    <name type="common">Fruit fly</name>
    <dbReference type="NCBI Taxonomy" id="7232"/>
    <lineage>
        <taxon>Eukaryota</taxon>
        <taxon>Metazoa</taxon>
        <taxon>Ecdysozoa</taxon>
        <taxon>Arthropoda</taxon>
        <taxon>Hexapoda</taxon>
        <taxon>Insecta</taxon>
        <taxon>Pterygota</taxon>
        <taxon>Neoptera</taxon>
        <taxon>Endopterygota</taxon>
        <taxon>Diptera</taxon>
        <taxon>Brachycera</taxon>
        <taxon>Muscomorpha</taxon>
        <taxon>Ephydroidea</taxon>
        <taxon>Drosophilidae</taxon>
        <taxon>Drosophila</taxon>
    </lineage>
</organism>
<dbReference type="Proteomes" id="UP000295192">
    <property type="component" value="Unassembled WGS sequence"/>
</dbReference>
<gene>
    <name evidence="2" type="ORF">AWZ03_013806</name>
</gene>
<feature type="region of interest" description="Disordered" evidence="1">
    <location>
        <begin position="172"/>
        <end position="200"/>
    </location>
</feature>
<protein>
    <submittedName>
        <fullName evidence="2">Uncharacterized protein</fullName>
    </submittedName>
</protein>
<comment type="caution">
    <text evidence="2">The sequence shown here is derived from an EMBL/GenBank/DDBJ whole genome shotgun (WGS) entry which is preliminary data.</text>
</comment>
<dbReference type="AlphaFoldDB" id="A0A484AUQ5"/>
<reference evidence="2 3" key="1">
    <citation type="journal article" date="2019" name="J. Hered.">
        <title>An Improved Genome Assembly for Drosophila navojoa, the Basal Species in the mojavensis Cluster.</title>
        <authorList>
            <person name="Vanderlinde T."/>
            <person name="Dupim E.G."/>
            <person name="Nazario-Yepiz N.O."/>
            <person name="Carvalho A.B."/>
        </authorList>
    </citation>
    <scope>NUCLEOTIDE SEQUENCE [LARGE SCALE GENOMIC DNA]</scope>
    <source>
        <strain evidence="2">Navoj_Jal97</strain>
        <tissue evidence="2">Whole organism</tissue>
    </source>
</reference>
<evidence type="ECO:0000256" key="1">
    <source>
        <dbReference type="SAM" id="MobiDB-lite"/>
    </source>
</evidence>
<dbReference type="EMBL" id="LSRL02000819">
    <property type="protein sequence ID" value="TDG39772.1"/>
    <property type="molecule type" value="Genomic_DNA"/>
</dbReference>
<keyword evidence="3" id="KW-1185">Reference proteome</keyword>
<accession>A0A484AUQ5</accession>
<proteinExistence type="predicted"/>
<evidence type="ECO:0000313" key="3">
    <source>
        <dbReference type="Proteomes" id="UP000295192"/>
    </source>
</evidence>
<evidence type="ECO:0000313" key="2">
    <source>
        <dbReference type="EMBL" id="TDG39772.1"/>
    </source>
</evidence>
<name>A0A484AUQ5_DRONA</name>
<feature type="compositionally biased region" description="Acidic residues" evidence="1">
    <location>
        <begin position="172"/>
        <end position="191"/>
    </location>
</feature>
<sequence length="200" mass="22876">MSELFAKLVPQSFLLSPSHLISAPAPCPLIVVSQRQQQQQQQQRQRMQRCLKYQPCRFGVASARARARAWAWALPPYSGQLYFIQMAAVAIWHASSPATATTATTTTTTTTTANELCQIQGRAARFMARKPRRRQSKPIRSNRSAAWRSVCTIFERPAVSCFALVYPQQEQQEELEQQEEQEEQEQQEQQEEQQQPPLGR</sequence>